<dbReference type="AlphaFoldDB" id="A0A839VAM6"/>
<sequence length="79" mass="8968">MQLTIQIHLGGEWQDAARLELPDPERGTQGPARLGYLQDYALEWMFRDDEHACSLTMRLWWGASSRISNAMPAVSPRPA</sequence>
<evidence type="ECO:0000313" key="2">
    <source>
        <dbReference type="Proteomes" id="UP000547614"/>
    </source>
</evidence>
<dbReference type="Proteomes" id="UP000547614">
    <property type="component" value="Unassembled WGS sequence"/>
</dbReference>
<protein>
    <submittedName>
        <fullName evidence="1">Uncharacterized protein</fullName>
    </submittedName>
</protein>
<name>A0A839VAM6_9GAMM</name>
<keyword evidence="2" id="KW-1185">Reference proteome</keyword>
<gene>
    <name evidence="1" type="ORF">FHR94_003839</name>
</gene>
<reference evidence="1 2" key="1">
    <citation type="submission" date="2020-08" db="EMBL/GenBank/DDBJ databases">
        <title>Genomic Encyclopedia of Type Strains, Phase III (KMG-III): the genomes of soil and plant-associated and newly described type strains.</title>
        <authorList>
            <person name="Whitman W."/>
        </authorList>
    </citation>
    <scope>NUCLEOTIDE SEQUENCE [LARGE SCALE GENOMIC DNA]</scope>
    <source>
        <strain evidence="1 2">CECT 7282</strain>
    </source>
</reference>
<dbReference type="EMBL" id="JACHXP010000034">
    <property type="protein sequence ID" value="MBB3192542.1"/>
    <property type="molecule type" value="Genomic_DNA"/>
</dbReference>
<evidence type="ECO:0000313" key="1">
    <source>
        <dbReference type="EMBL" id="MBB3192542.1"/>
    </source>
</evidence>
<proteinExistence type="predicted"/>
<accession>A0A839VAM6</accession>
<organism evidence="1 2">
    <name type="scientific">Halomonas cerina</name>
    <dbReference type="NCBI Taxonomy" id="447424"/>
    <lineage>
        <taxon>Bacteria</taxon>
        <taxon>Pseudomonadati</taxon>
        <taxon>Pseudomonadota</taxon>
        <taxon>Gammaproteobacteria</taxon>
        <taxon>Oceanospirillales</taxon>
        <taxon>Halomonadaceae</taxon>
        <taxon>Halomonas</taxon>
    </lineage>
</organism>
<comment type="caution">
    <text evidence="1">The sequence shown here is derived from an EMBL/GenBank/DDBJ whole genome shotgun (WGS) entry which is preliminary data.</text>
</comment>